<accession>A0A9P7UUH7</accession>
<dbReference type="KEGG" id="more:E1B28_005376"/>
<dbReference type="InterPro" id="IPR046522">
    <property type="entry name" value="DUF6699"/>
</dbReference>
<feature type="domain" description="DUF6699" evidence="1">
    <location>
        <begin position="80"/>
        <end position="213"/>
    </location>
</feature>
<dbReference type="EMBL" id="CM032183">
    <property type="protein sequence ID" value="KAG7094548.1"/>
    <property type="molecule type" value="Genomic_DNA"/>
</dbReference>
<reference evidence="2" key="1">
    <citation type="journal article" date="2021" name="Genome Biol. Evol.">
        <title>The assembled and annotated genome of the fairy-ring fungus Marasmius oreades.</title>
        <authorList>
            <person name="Hiltunen M."/>
            <person name="Ament-Velasquez S.L."/>
            <person name="Johannesson H."/>
        </authorList>
    </citation>
    <scope>NUCLEOTIDE SEQUENCE</scope>
    <source>
        <strain evidence="2">03SP1</strain>
    </source>
</reference>
<name>A0A9P7UUH7_9AGAR</name>
<dbReference type="RefSeq" id="XP_043011018.1">
    <property type="nucleotide sequence ID" value="XM_043149934.1"/>
</dbReference>
<evidence type="ECO:0000259" key="1">
    <source>
        <dbReference type="Pfam" id="PF20415"/>
    </source>
</evidence>
<sequence length="227" mass="25757">MPVPGSKHVRFAKIRTEYTIPTYPSRSYTISSLPSSNGPVTPPSYQVPLPGHSHSKPKSAMQRTRAHSLLAYSGSHHPALNFDVTLPVSALTARYRPLPSPLLSEPALSPVVPSLVLTTHLLPWAITIHASNGYFVTVRDVLDAIYRTLRKNVTHNEYNSISSHQDRLRVNEAYERRYSRIRDYHASREEKQSGVKRVDFLHKRTRFMGILPSKGASHVWELRLDHH</sequence>
<organism evidence="2 3">
    <name type="scientific">Marasmius oreades</name>
    <name type="common">fairy-ring Marasmius</name>
    <dbReference type="NCBI Taxonomy" id="181124"/>
    <lineage>
        <taxon>Eukaryota</taxon>
        <taxon>Fungi</taxon>
        <taxon>Dikarya</taxon>
        <taxon>Basidiomycota</taxon>
        <taxon>Agaricomycotina</taxon>
        <taxon>Agaricomycetes</taxon>
        <taxon>Agaricomycetidae</taxon>
        <taxon>Agaricales</taxon>
        <taxon>Marasmiineae</taxon>
        <taxon>Marasmiaceae</taxon>
        <taxon>Marasmius</taxon>
    </lineage>
</organism>
<dbReference type="OrthoDB" id="2783256at2759"/>
<dbReference type="GeneID" id="66074452"/>
<dbReference type="Pfam" id="PF20415">
    <property type="entry name" value="DUF6699"/>
    <property type="match status" value="1"/>
</dbReference>
<gene>
    <name evidence="2" type="ORF">E1B28_005376</name>
</gene>
<comment type="caution">
    <text evidence="2">The sequence shown here is derived from an EMBL/GenBank/DDBJ whole genome shotgun (WGS) entry which is preliminary data.</text>
</comment>
<protein>
    <recommendedName>
        <fullName evidence="1">DUF6699 domain-containing protein</fullName>
    </recommendedName>
</protein>
<evidence type="ECO:0000313" key="2">
    <source>
        <dbReference type="EMBL" id="KAG7094548.1"/>
    </source>
</evidence>
<proteinExistence type="predicted"/>
<dbReference type="Proteomes" id="UP001049176">
    <property type="component" value="Chromosome 3"/>
</dbReference>
<evidence type="ECO:0000313" key="3">
    <source>
        <dbReference type="Proteomes" id="UP001049176"/>
    </source>
</evidence>
<dbReference type="AlphaFoldDB" id="A0A9P7UUH7"/>
<keyword evidence="3" id="KW-1185">Reference proteome</keyword>